<dbReference type="InterPro" id="IPR027417">
    <property type="entry name" value="P-loop_NTPase"/>
</dbReference>
<dbReference type="Proteomes" id="UP000589516">
    <property type="component" value="Unassembled WGS sequence"/>
</dbReference>
<organism evidence="6 7">
    <name type="scientific">Marine Group III euryarchaeote</name>
    <dbReference type="NCBI Taxonomy" id="2173149"/>
    <lineage>
        <taxon>Archaea</taxon>
        <taxon>Methanobacteriati</taxon>
        <taxon>Thermoplasmatota</taxon>
        <taxon>Thermoplasmata</taxon>
        <taxon>Candidatus Thermoprofundales</taxon>
    </lineage>
</organism>
<comment type="similarity">
    <text evidence="1">Belongs to the ABC transporter superfamily.</text>
</comment>
<gene>
    <name evidence="6" type="ORF">EYQ16_03165</name>
</gene>
<dbReference type="EMBL" id="DUAV01000022">
    <property type="protein sequence ID" value="HIG63503.1"/>
    <property type="molecule type" value="Genomic_DNA"/>
</dbReference>
<dbReference type="CDD" id="cd03230">
    <property type="entry name" value="ABC_DR_subfamily_A"/>
    <property type="match status" value="1"/>
</dbReference>
<keyword evidence="4 6" id="KW-0067">ATP-binding</keyword>
<dbReference type="Pfam" id="PF00005">
    <property type="entry name" value="ABC_tran"/>
    <property type="match status" value="1"/>
</dbReference>
<dbReference type="PANTHER" id="PTHR42711:SF5">
    <property type="entry name" value="ABC TRANSPORTER ATP-BINDING PROTEIN NATA"/>
    <property type="match status" value="1"/>
</dbReference>
<comment type="caution">
    <text evidence="6">The sequence shown here is derived from an EMBL/GenBank/DDBJ whole genome shotgun (WGS) entry which is preliminary data.</text>
</comment>
<keyword evidence="3" id="KW-0547">Nucleotide-binding</keyword>
<proteinExistence type="inferred from homology"/>
<reference evidence="7" key="1">
    <citation type="journal article" date="2019" name="bioRxiv">
        <title>Genome diversification in globally distributed novel marine Proteobacteria is linked to environmental adaptation.</title>
        <authorList>
            <person name="Zhou Z."/>
            <person name="Tran P.Q."/>
            <person name="Kieft K."/>
            <person name="Anantharaman K."/>
        </authorList>
    </citation>
    <scope>NUCLEOTIDE SEQUENCE [LARGE SCALE GENOMIC DNA]</scope>
</reference>
<dbReference type="GO" id="GO:0016887">
    <property type="term" value="F:ATP hydrolysis activity"/>
    <property type="evidence" value="ECO:0007669"/>
    <property type="project" value="InterPro"/>
</dbReference>
<accession>A0A7C8DD29</accession>
<dbReference type="PROSITE" id="PS50893">
    <property type="entry name" value="ABC_TRANSPORTER_2"/>
    <property type="match status" value="1"/>
</dbReference>
<dbReference type="SUPFAM" id="SSF52540">
    <property type="entry name" value="P-loop containing nucleoside triphosphate hydrolases"/>
    <property type="match status" value="1"/>
</dbReference>
<evidence type="ECO:0000256" key="3">
    <source>
        <dbReference type="ARBA" id="ARBA00022741"/>
    </source>
</evidence>
<evidence type="ECO:0000256" key="2">
    <source>
        <dbReference type="ARBA" id="ARBA00022448"/>
    </source>
</evidence>
<dbReference type="InterPro" id="IPR003593">
    <property type="entry name" value="AAA+_ATPase"/>
</dbReference>
<evidence type="ECO:0000313" key="6">
    <source>
        <dbReference type="EMBL" id="HIG63503.1"/>
    </source>
</evidence>
<dbReference type="Gene3D" id="3.40.50.300">
    <property type="entry name" value="P-loop containing nucleotide triphosphate hydrolases"/>
    <property type="match status" value="1"/>
</dbReference>
<dbReference type="InterPro" id="IPR003439">
    <property type="entry name" value="ABC_transporter-like_ATP-bd"/>
</dbReference>
<dbReference type="InterPro" id="IPR050763">
    <property type="entry name" value="ABC_transporter_ATP-binding"/>
</dbReference>
<evidence type="ECO:0000259" key="5">
    <source>
        <dbReference type="PROSITE" id="PS50893"/>
    </source>
</evidence>
<evidence type="ECO:0000256" key="4">
    <source>
        <dbReference type="ARBA" id="ARBA00022840"/>
    </source>
</evidence>
<evidence type="ECO:0000256" key="1">
    <source>
        <dbReference type="ARBA" id="ARBA00005417"/>
    </source>
</evidence>
<dbReference type="PANTHER" id="PTHR42711">
    <property type="entry name" value="ABC TRANSPORTER ATP-BINDING PROTEIN"/>
    <property type="match status" value="1"/>
</dbReference>
<protein>
    <submittedName>
        <fullName evidence="6">ABC transporter ATP-binding protein</fullName>
    </submittedName>
</protein>
<sequence length="310" mass="35781">MLAVEVENVVKEFPGGWRCPPVRIIDDVSFSVEKGQHVAIIGPNGCGKTTLLRTIATIYRPDAGRVRIFGQDVFSWRQSERSRRAFAFISPALNFQAKLTLRQTIEFFATVLQKPPETVTPFLKRTGLYAMWDRRLEGFSEGQKAMLRLAIAFLKQPRVLFLDEVVANLDLSRREKVIGMLEELEAFRDLTLLMVDHDPYVVDRLCDRILVLQEGGRVHRFTSVRELMDEVPYRFTVEVNLKRDVDDALAAKVAQPLRRYEMTLRYFAADEQAVHRISRRVLKLLGERVQDYVTAPVSLKDVYYLMREEG</sequence>
<dbReference type="GO" id="GO:0005524">
    <property type="term" value="F:ATP binding"/>
    <property type="evidence" value="ECO:0007669"/>
    <property type="project" value="UniProtKB-KW"/>
</dbReference>
<keyword evidence="2" id="KW-0813">Transport</keyword>
<name>A0A7C8DD29_9ARCH</name>
<dbReference type="SMART" id="SM00382">
    <property type="entry name" value="AAA"/>
    <property type="match status" value="1"/>
</dbReference>
<feature type="domain" description="ABC transporter" evidence="5">
    <location>
        <begin position="4"/>
        <end position="239"/>
    </location>
</feature>
<evidence type="ECO:0000313" key="7">
    <source>
        <dbReference type="Proteomes" id="UP000589516"/>
    </source>
</evidence>
<dbReference type="AlphaFoldDB" id="A0A7C8DD29"/>